<dbReference type="AlphaFoldDB" id="A0A916VS85"/>
<dbReference type="Proteomes" id="UP000628017">
    <property type="component" value="Unassembled WGS sequence"/>
</dbReference>
<dbReference type="EMBL" id="BMKA01000004">
    <property type="protein sequence ID" value="GGA25632.1"/>
    <property type="molecule type" value="Genomic_DNA"/>
</dbReference>
<gene>
    <name evidence="6" type="ORF">GCM10011498_28170</name>
</gene>
<dbReference type="InterPro" id="IPR051013">
    <property type="entry name" value="MBL_superfamily_lactonases"/>
</dbReference>
<keyword evidence="7" id="KW-1185">Reference proteome</keyword>
<dbReference type="Gene3D" id="3.60.15.10">
    <property type="entry name" value="Ribonuclease Z/Hydroxyacylglutathione hydrolase-like"/>
    <property type="match status" value="1"/>
</dbReference>
<name>A0A916VS85_9RHOB</name>
<dbReference type="SMART" id="SM00849">
    <property type="entry name" value="Lactamase_B"/>
    <property type="match status" value="1"/>
</dbReference>
<evidence type="ECO:0000313" key="6">
    <source>
        <dbReference type="EMBL" id="GGA25632.1"/>
    </source>
</evidence>
<dbReference type="PROSITE" id="PS51318">
    <property type="entry name" value="TAT"/>
    <property type="match status" value="1"/>
</dbReference>
<dbReference type="GO" id="GO:0016787">
    <property type="term" value="F:hydrolase activity"/>
    <property type="evidence" value="ECO:0007669"/>
    <property type="project" value="UniProtKB-KW"/>
</dbReference>
<evidence type="ECO:0000256" key="1">
    <source>
        <dbReference type="ARBA" id="ARBA00007749"/>
    </source>
</evidence>
<dbReference type="GO" id="GO:0046872">
    <property type="term" value="F:metal ion binding"/>
    <property type="evidence" value="ECO:0007669"/>
    <property type="project" value="UniProtKB-KW"/>
</dbReference>
<keyword evidence="3" id="KW-0378">Hydrolase</keyword>
<dbReference type="InterPro" id="IPR036866">
    <property type="entry name" value="RibonucZ/Hydroxyglut_hydro"/>
</dbReference>
<proteinExistence type="inferred from homology"/>
<dbReference type="SUPFAM" id="SSF56281">
    <property type="entry name" value="Metallo-hydrolase/oxidoreductase"/>
    <property type="match status" value="1"/>
</dbReference>
<organism evidence="6 7">
    <name type="scientific">Neptunicoccus cionae</name>
    <dbReference type="NCBI Taxonomy" id="2035344"/>
    <lineage>
        <taxon>Bacteria</taxon>
        <taxon>Pseudomonadati</taxon>
        <taxon>Pseudomonadota</taxon>
        <taxon>Alphaproteobacteria</taxon>
        <taxon>Rhodobacterales</taxon>
        <taxon>Paracoccaceae</taxon>
        <taxon>Neptunicoccus</taxon>
    </lineage>
</organism>
<dbReference type="CDD" id="cd07720">
    <property type="entry name" value="OPHC2-like_MBL-fold"/>
    <property type="match status" value="1"/>
</dbReference>
<reference evidence="6" key="1">
    <citation type="journal article" date="2014" name="Int. J. Syst. Evol. Microbiol.">
        <title>Complete genome sequence of Corynebacterium casei LMG S-19264T (=DSM 44701T), isolated from a smear-ripened cheese.</title>
        <authorList>
            <consortium name="US DOE Joint Genome Institute (JGI-PGF)"/>
            <person name="Walter F."/>
            <person name="Albersmeier A."/>
            <person name="Kalinowski J."/>
            <person name="Ruckert C."/>
        </authorList>
    </citation>
    <scope>NUCLEOTIDE SEQUENCE</scope>
    <source>
        <strain evidence="6">CGMCC 1.15880</strain>
    </source>
</reference>
<feature type="domain" description="Metallo-beta-lactamase" evidence="5">
    <location>
        <begin position="85"/>
        <end position="289"/>
    </location>
</feature>
<evidence type="ECO:0000259" key="5">
    <source>
        <dbReference type="SMART" id="SM00849"/>
    </source>
</evidence>
<evidence type="ECO:0000256" key="3">
    <source>
        <dbReference type="ARBA" id="ARBA00022801"/>
    </source>
</evidence>
<keyword evidence="4" id="KW-0862">Zinc</keyword>
<protein>
    <submittedName>
        <fullName evidence="6">MBL fold metallo-hydrolase</fullName>
    </submittedName>
</protein>
<dbReference type="PANTHER" id="PTHR42978">
    <property type="entry name" value="QUORUM-QUENCHING LACTONASE YTNP-RELATED-RELATED"/>
    <property type="match status" value="1"/>
</dbReference>
<sequence>MNEGEMALSRRKFLAGSAGVATVAGLALRPRFAHAQLVLGDMKIDVVSDGSLTLPGGFLFDPMPKDELAPILKKYDLSAEVLTPPCNVTLMRHGDRTVLFDVGSGPDFAPNAGTLLASLEALGVVPDDVTDVIFTHAHPDHLWGLLDDFDDPLFPEASYMIGKTEWDYWIDPKTVDEIGESRASFAVGAARRLAMLEDSITFFKDGEEILPGVAARATFGHTPGHMAFELRDGSESLMILGDCIGNHHVAFEKPQWHSGSDQNPELGAKTRMALLDQLAAEKMRVVGFHLPNSGLGYVDKTADAYRFIAES</sequence>
<comment type="caution">
    <text evidence="6">The sequence shown here is derived from an EMBL/GenBank/DDBJ whole genome shotgun (WGS) entry which is preliminary data.</text>
</comment>
<keyword evidence="2" id="KW-0479">Metal-binding</keyword>
<evidence type="ECO:0000256" key="2">
    <source>
        <dbReference type="ARBA" id="ARBA00022723"/>
    </source>
</evidence>
<accession>A0A916VS85</accession>
<dbReference type="InterPro" id="IPR006311">
    <property type="entry name" value="TAT_signal"/>
</dbReference>
<comment type="similarity">
    <text evidence="1">Belongs to the metallo-beta-lactamase superfamily.</text>
</comment>
<evidence type="ECO:0000313" key="7">
    <source>
        <dbReference type="Proteomes" id="UP000628017"/>
    </source>
</evidence>
<reference evidence="6" key="2">
    <citation type="submission" date="2020-09" db="EMBL/GenBank/DDBJ databases">
        <authorList>
            <person name="Sun Q."/>
            <person name="Zhou Y."/>
        </authorList>
    </citation>
    <scope>NUCLEOTIDE SEQUENCE</scope>
    <source>
        <strain evidence="6">CGMCC 1.15880</strain>
    </source>
</reference>
<evidence type="ECO:0000256" key="4">
    <source>
        <dbReference type="ARBA" id="ARBA00022833"/>
    </source>
</evidence>
<dbReference type="PANTHER" id="PTHR42978:SF6">
    <property type="entry name" value="QUORUM-QUENCHING LACTONASE YTNP-RELATED"/>
    <property type="match status" value="1"/>
</dbReference>
<dbReference type="Pfam" id="PF00753">
    <property type="entry name" value="Lactamase_B"/>
    <property type="match status" value="1"/>
</dbReference>
<dbReference type="InterPro" id="IPR001279">
    <property type="entry name" value="Metallo-B-lactamas"/>
</dbReference>